<sequence>MCDEDSRVPTCYGLSSHDQVYAAVDAYDTHSTCIERDSAAIILLSDLDTEGFPIRHQRLTLEQAKVCIEWLANFHGHFMQDSPQVNWPKGLWKIGCYWHLGTREDEYQAMPDSSLKQSAHRLDALLNQTRFKTLIHGDAKVANFCFSEDSSRVAAVDFQYVGGGCGMRDLVYFIGSCLSEEECKQHHASLTRFYFLKLDQALINRCSAIMAKDIEREWRPLFAVAWADFQRFILGWAPDHHKNNGFSRYMTSQVIK</sequence>
<organism evidence="2 3">
    <name type="scientific">Shewanella psychropiezotolerans</name>
    <dbReference type="NCBI Taxonomy" id="2593655"/>
    <lineage>
        <taxon>Bacteria</taxon>
        <taxon>Pseudomonadati</taxon>
        <taxon>Pseudomonadota</taxon>
        <taxon>Gammaproteobacteria</taxon>
        <taxon>Alteromonadales</taxon>
        <taxon>Shewanellaceae</taxon>
        <taxon>Shewanella</taxon>
    </lineage>
</organism>
<dbReference type="EMBL" id="CP041614">
    <property type="protein sequence ID" value="QDO86677.1"/>
    <property type="molecule type" value="Genomic_DNA"/>
</dbReference>
<gene>
    <name evidence="2" type="ORF">FM037_14130</name>
</gene>
<dbReference type="InterPro" id="IPR015897">
    <property type="entry name" value="CHK_kinase-like"/>
</dbReference>
<dbReference type="Gene3D" id="3.90.1200.10">
    <property type="match status" value="1"/>
</dbReference>
<feature type="domain" description="CHK kinase-like" evidence="1">
    <location>
        <begin position="42"/>
        <end position="204"/>
    </location>
</feature>
<dbReference type="InterPro" id="IPR004119">
    <property type="entry name" value="EcKL"/>
</dbReference>
<dbReference type="Proteomes" id="UP000315947">
    <property type="component" value="Chromosome"/>
</dbReference>
<proteinExistence type="predicted"/>
<evidence type="ECO:0000313" key="2">
    <source>
        <dbReference type="EMBL" id="QDO86677.1"/>
    </source>
</evidence>
<name>A0ABX5X8G1_9GAMM</name>
<protein>
    <submittedName>
        <fullName evidence="2">Phosphotransferase</fullName>
    </submittedName>
</protein>
<evidence type="ECO:0000313" key="3">
    <source>
        <dbReference type="Proteomes" id="UP000315947"/>
    </source>
</evidence>
<accession>A0ABX5X8G1</accession>
<dbReference type="PANTHER" id="PTHR11012:SF30">
    <property type="entry name" value="PROTEIN KINASE-LIKE DOMAIN-CONTAINING"/>
    <property type="match status" value="1"/>
</dbReference>
<dbReference type="Pfam" id="PF02958">
    <property type="entry name" value="EcKL"/>
    <property type="match status" value="1"/>
</dbReference>
<dbReference type="SMART" id="SM00587">
    <property type="entry name" value="CHK"/>
    <property type="match status" value="1"/>
</dbReference>
<dbReference type="InterPro" id="IPR011009">
    <property type="entry name" value="Kinase-like_dom_sf"/>
</dbReference>
<evidence type="ECO:0000259" key="1">
    <source>
        <dbReference type="SMART" id="SM00587"/>
    </source>
</evidence>
<dbReference type="PANTHER" id="PTHR11012">
    <property type="entry name" value="PROTEIN KINASE-LIKE DOMAIN-CONTAINING"/>
    <property type="match status" value="1"/>
</dbReference>
<keyword evidence="3" id="KW-1185">Reference proteome</keyword>
<reference evidence="2 3" key="1">
    <citation type="submission" date="2019-07" db="EMBL/GenBank/DDBJ databases">
        <title>Shewanella sp. YLB-06 whole genomic sequence.</title>
        <authorList>
            <person name="Yu L."/>
        </authorList>
    </citation>
    <scope>NUCLEOTIDE SEQUENCE [LARGE SCALE GENOMIC DNA]</scope>
    <source>
        <strain evidence="2 3">YLB-06</strain>
    </source>
</reference>
<dbReference type="SUPFAM" id="SSF56112">
    <property type="entry name" value="Protein kinase-like (PK-like)"/>
    <property type="match status" value="1"/>
</dbReference>